<feature type="domain" description="HTH tetR-type" evidence="3">
    <location>
        <begin position="26"/>
        <end position="86"/>
    </location>
</feature>
<dbReference type="SUPFAM" id="SSF48498">
    <property type="entry name" value="Tetracyclin repressor-like, C-terminal domain"/>
    <property type="match status" value="1"/>
</dbReference>
<gene>
    <name evidence="4" type="ORF">ACFOZ4_15210</name>
</gene>
<dbReference type="PRINTS" id="PR00455">
    <property type="entry name" value="HTHTETR"/>
</dbReference>
<comment type="caution">
    <text evidence="4">The sequence shown here is derived from an EMBL/GenBank/DDBJ whole genome shotgun (WGS) entry which is preliminary data.</text>
</comment>
<dbReference type="Pfam" id="PF17932">
    <property type="entry name" value="TetR_C_24"/>
    <property type="match status" value="1"/>
</dbReference>
<feature type="DNA-binding region" description="H-T-H motif" evidence="2">
    <location>
        <begin position="49"/>
        <end position="68"/>
    </location>
</feature>
<dbReference type="RefSeq" id="WP_253763508.1">
    <property type="nucleotide sequence ID" value="NZ_JAMZDZ010000001.1"/>
</dbReference>
<dbReference type="InterPro" id="IPR001647">
    <property type="entry name" value="HTH_TetR"/>
</dbReference>
<accession>A0ABV8LLV0</accession>
<reference evidence="5" key="1">
    <citation type="journal article" date="2019" name="Int. J. Syst. Evol. Microbiol.">
        <title>The Global Catalogue of Microorganisms (GCM) 10K type strain sequencing project: providing services to taxonomists for standard genome sequencing and annotation.</title>
        <authorList>
            <consortium name="The Broad Institute Genomics Platform"/>
            <consortium name="The Broad Institute Genome Sequencing Center for Infectious Disease"/>
            <person name="Wu L."/>
            <person name="Ma J."/>
        </authorList>
    </citation>
    <scope>NUCLEOTIDE SEQUENCE [LARGE SCALE GENOMIC DNA]</scope>
    <source>
        <strain evidence="5">CGMCC 4.7289</strain>
    </source>
</reference>
<evidence type="ECO:0000313" key="5">
    <source>
        <dbReference type="Proteomes" id="UP001595816"/>
    </source>
</evidence>
<dbReference type="EMBL" id="JBHSAY010000008">
    <property type="protein sequence ID" value="MFC4131957.1"/>
    <property type="molecule type" value="Genomic_DNA"/>
</dbReference>
<keyword evidence="1 2" id="KW-0238">DNA-binding</keyword>
<dbReference type="Pfam" id="PF00440">
    <property type="entry name" value="TetR_N"/>
    <property type="match status" value="1"/>
</dbReference>
<dbReference type="SUPFAM" id="SSF46689">
    <property type="entry name" value="Homeodomain-like"/>
    <property type="match status" value="1"/>
</dbReference>
<dbReference type="Proteomes" id="UP001595816">
    <property type="component" value="Unassembled WGS sequence"/>
</dbReference>
<dbReference type="PROSITE" id="PS50977">
    <property type="entry name" value="HTH_TETR_2"/>
    <property type="match status" value="1"/>
</dbReference>
<protein>
    <submittedName>
        <fullName evidence="4">TetR/AcrR family transcriptional regulator</fullName>
    </submittedName>
</protein>
<sequence>MATTPRWEPRRLSAVKVELPEGVTPGGTRGRILLGGLQLFAELGFHGTSIRDLGSAAGINSATLYAHYPSKEHILAELVLLGHQAMHERLQQAVLDAPAGPAEQLRALVTAHVYVHTDFPLLALVANAELHALSPAQAAPSLALREQTQQLALGVVQRGIDAGVFQVPDAYLATAAVSAMGVRVASWFGPDQPYRREQIAQSYADFALRVVGATSPASTSPASTSPADKER</sequence>
<dbReference type="Gene3D" id="1.10.357.10">
    <property type="entry name" value="Tetracycline Repressor, domain 2"/>
    <property type="match status" value="1"/>
</dbReference>
<evidence type="ECO:0000313" key="4">
    <source>
        <dbReference type="EMBL" id="MFC4131957.1"/>
    </source>
</evidence>
<dbReference type="InterPro" id="IPR050109">
    <property type="entry name" value="HTH-type_TetR-like_transc_reg"/>
</dbReference>
<proteinExistence type="predicted"/>
<dbReference type="PANTHER" id="PTHR30055">
    <property type="entry name" value="HTH-TYPE TRANSCRIPTIONAL REGULATOR RUTR"/>
    <property type="match status" value="1"/>
</dbReference>
<name>A0ABV8LLV0_9ACTN</name>
<dbReference type="PANTHER" id="PTHR30055:SF200">
    <property type="entry name" value="HTH-TYPE TRANSCRIPTIONAL REPRESSOR BDCR"/>
    <property type="match status" value="1"/>
</dbReference>
<dbReference type="InterPro" id="IPR041490">
    <property type="entry name" value="KstR2_TetR_C"/>
</dbReference>
<evidence type="ECO:0000259" key="3">
    <source>
        <dbReference type="PROSITE" id="PS50977"/>
    </source>
</evidence>
<organism evidence="4 5">
    <name type="scientific">Hamadaea flava</name>
    <dbReference type="NCBI Taxonomy" id="1742688"/>
    <lineage>
        <taxon>Bacteria</taxon>
        <taxon>Bacillati</taxon>
        <taxon>Actinomycetota</taxon>
        <taxon>Actinomycetes</taxon>
        <taxon>Micromonosporales</taxon>
        <taxon>Micromonosporaceae</taxon>
        <taxon>Hamadaea</taxon>
    </lineage>
</organism>
<keyword evidence="5" id="KW-1185">Reference proteome</keyword>
<evidence type="ECO:0000256" key="1">
    <source>
        <dbReference type="ARBA" id="ARBA00023125"/>
    </source>
</evidence>
<dbReference type="InterPro" id="IPR036271">
    <property type="entry name" value="Tet_transcr_reg_TetR-rel_C_sf"/>
</dbReference>
<dbReference type="InterPro" id="IPR009057">
    <property type="entry name" value="Homeodomain-like_sf"/>
</dbReference>
<evidence type="ECO:0000256" key="2">
    <source>
        <dbReference type="PROSITE-ProRule" id="PRU00335"/>
    </source>
</evidence>